<dbReference type="AlphaFoldDB" id="A0A0C3BYR6"/>
<reference evidence="3" key="2">
    <citation type="submission" date="2015-01" db="EMBL/GenBank/DDBJ databases">
        <title>Evolutionary Origins and Diversification of the Mycorrhizal Mutualists.</title>
        <authorList>
            <consortium name="DOE Joint Genome Institute"/>
            <consortium name="Mycorrhizal Genomics Consortium"/>
            <person name="Kohler A."/>
            <person name="Kuo A."/>
            <person name="Nagy L.G."/>
            <person name="Floudas D."/>
            <person name="Copeland A."/>
            <person name="Barry K.W."/>
            <person name="Cichocki N."/>
            <person name="Veneault-Fourrey C."/>
            <person name="LaButti K."/>
            <person name="Lindquist E.A."/>
            <person name="Lipzen A."/>
            <person name="Lundell T."/>
            <person name="Morin E."/>
            <person name="Murat C."/>
            <person name="Riley R."/>
            <person name="Ohm R."/>
            <person name="Sun H."/>
            <person name="Tunlid A."/>
            <person name="Henrissat B."/>
            <person name="Grigoriev I.V."/>
            <person name="Hibbett D.S."/>
            <person name="Martin F."/>
        </authorList>
    </citation>
    <scope>NUCLEOTIDE SEQUENCE [LARGE SCALE GENOMIC DNA]</scope>
    <source>
        <strain evidence="3">h7</strain>
    </source>
</reference>
<dbReference type="EMBL" id="KN831779">
    <property type="protein sequence ID" value="KIM41725.1"/>
    <property type="molecule type" value="Genomic_DNA"/>
</dbReference>
<proteinExistence type="predicted"/>
<feature type="region of interest" description="Disordered" evidence="1">
    <location>
        <begin position="34"/>
        <end position="58"/>
    </location>
</feature>
<accession>A0A0C3BYR6</accession>
<evidence type="ECO:0000313" key="3">
    <source>
        <dbReference type="Proteomes" id="UP000053424"/>
    </source>
</evidence>
<dbReference type="HOGENOM" id="CLU_2171380_0_0_1"/>
<gene>
    <name evidence="2" type="ORF">M413DRAFT_27315</name>
</gene>
<protein>
    <submittedName>
        <fullName evidence="2">Uncharacterized protein</fullName>
    </submittedName>
</protein>
<dbReference type="Proteomes" id="UP000053424">
    <property type="component" value="Unassembled WGS sequence"/>
</dbReference>
<sequence length="110" mass="11536">MNNGVFAGLLVPSILIFGLLLVIAAHGLTWLEKETSAPNPVPMPALEAGDGSDETPDLPTDINIHDGGGERVAMVSSIFEMITVPPAAAIMTHGSKSSTLLPMYTVHSDR</sequence>
<evidence type="ECO:0000256" key="1">
    <source>
        <dbReference type="SAM" id="MobiDB-lite"/>
    </source>
</evidence>
<keyword evidence="3" id="KW-1185">Reference proteome</keyword>
<name>A0A0C3BYR6_HEBCY</name>
<reference evidence="2 3" key="1">
    <citation type="submission" date="2014-04" db="EMBL/GenBank/DDBJ databases">
        <authorList>
            <consortium name="DOE Joint Genome Institute"/>
            <person name="Kuo A."/>
            <person name="Gay G."/>
            <person name="Dore J."/>
            <person name="Kohler A."/>
            <person name="Nagy L.G."/>
            <person name="Floudas D."/>
            <person name="Copeland A."/>
            <person name="Barry K.W."/>
            <person name="Cichocki N."/>
            <person name="Veneault-Fourrey C."/>
            <person name="LaButti K."/>
            <person name="Lindquist E.A."/>
            <person name="Lipzen A."/>
            <person name="Lundell T."/>
            <person name="Morin E."/>
            <person name="Murat C."/>
            <person name="Sun H."/>
            <person name="Tunlid A."/>
            <person name="Henrissat B."/>
            <person name="Grigoriev I.V."/>
            <person name="Hibbett D.S."/>
            <person name="Martin F."/>
            <person name="Nordberg H.P."/>
            <person name="Cantor M.N."/>
            <person name="Hua S.X."/>
        </authorList>
    </citation>
    <scope>NUCLEOTIDE SEQUENCE [LARGE SCALE GENOMIC DNA]</scope>
    <source>
        <strain evidence="3">h7</strain>
    </source>
</reference>
<evidence type="ECO:0000313" key="2">
    <source>
        <dbReference type="EMBL" id="KIM41725.1"/>
    </source>
</evidence>
<organism evidence="2 3">
    <name type="scientific">Hebeloma cylindrosporum</name>
    <dbReference type="NCBI Taxonomy" id="76867"/>
    <lineage>
        <taxon>Eukaryota</taxon>
        <taxon>Fungi</taxon>
        <taxon>Dikarya</taxon>
        <taxon>Basidiomycota</taxon>
        <taxon>Agaricomycotina</taxon>
        <taxon>Agaricomycetes</taxon>
        <taxon>Agaricomycetidae</taxon>
        <taxon>Agaricales</taxon>
        <taxon>Agaricineae</taxon>
        <taxon>Hymenogastraceae</taxon>
        <taxon>Hebeloma</taxon>
    </lineage>
</organism>